<dbReference type="RefSeq" id="WP_089316690.1">
    <property type="nucleotide sequence ID" value="NZ_FZNP01000025.1"/>
</dbReference>
<dbReference type="AlphaFoldDB" id="A0A239GQ70"/>
<dbReference type="Proteomes" id="UP000198420">
    <property type="component" value="Unassembled WGS sequence"/>
</dbReference>
<sequence length="142" mass="15565">MGTGERTRAEALRDPEVLARAQGVFNVVGGAWPLVSRRSFEGIFGPKQDRWLQQTVAGLLVSAGCTQLRAEPSPAGLLQARRTGLGTAATLLAIDLVHVPRGRIRWTYLLDAALEAAWITAWLRAGTARRRRSRRACHRRAG</sequence>
<organism evidence="1 2">
    <name type="scientific">Actinomadura mexicana</name>
    <dbReference type="NCBI Taxonomy" id="134959"/>
    <lineage>
        <taxon>Bacteria</taxon>
        <taxon>Bacillati</taxon>
        <taxon>Actinomycetota</taxon>
        <taxon>Actinomycetes</taxon>
        <taxon>Streptosporangiales</taxon>
        <taxon>Thermomonosporaceae</taxon>
        <taxon>Actinomadura</taxon>
    </lineage>
</organism>
<proteinExistence type="predicted"/>
<gene>
    <name evidence="1" type="ORF">SAMN06265355_12571</name>
</gene>
<evidence type="ECO:0000313" key="2">
    <source>
        <dbReference type="Proteomes" id="UP000198420"/>
    </source>
</evidence>
<evidence type="ECO:0000313" key="1">
    <source>
        <dbReference type="EMBL" id="SNS70972.1"/>
    </source>
</evidence>
<dbReference type="EMBL" id="FZNP01000025">
    <property type="protein sequence ID" value="SNS70972.1"/>
    <property type="molecule type" value="Genomic_DNA"/>
</dbReference>
<name>A0A239GQ70_9ACTN</name>
<dbReference type="OrthoDB" id="799809at2"/>
<reference evidence="2" key="1">
    <citation type="submission" date="2017-06" db="EMBL/GenBank/DDBJ databases">
        <authorList>
            <person name="Varghese N."/>
            <person name="Submissions S."/>
        </authorList>
    </citation>
    <scope>NUCLEOTIDE SEQUENCE [LARGE SCALE GENOMIC DNA]</scope>
    <source>
        <strain evidence="2">DSM 44485</strain>
    </source>
</reference>
<protein>
    <submittedName>
        <fullName evidence="1">Uncharacterized protein</fullName>
    </submittedName>
</protein>
<keyword evidence="2" id="KW-1185">Reference proteome</keyword>
<accession>A0A239GQ70</accession>